<dbReference type="OrthoDB" id="827954at2"/>
<evidence type="ECO:0000313" key="2">
    <source>
        <dbReference type="EMBL" id="KYG74134.1"/>
    </source>
</evidence>
<keyword evidence="3" id="KW-1185">Reference proteome</keyword>
<comment type="caution">
    <text evidence="2">The sequence shown here is derived from an EMBL/GenBank/DDBJ whole genome shotgun (WGS) entry which is preliminary data.</text>
</comment>
<feature type="transmembrane region" description="Helical" evidence="1">
    <location>
        <begin position="59"/>
        <end position="78"/>
    </location>
</feature>
<proteinExistence type="predicted"/>
<keyword evidence="1" id="KW-0812">Transmembrane</keyword>
<feature type="transmembrane region" description="Helical" evidence="1">
    <location>
        <begin position="84"/>
        <end position="102"/>
    </location>
</feature>
<sequence length="118" mass="13433">MKSALYTLYFSLLALVFFSKIANWFLNFSQATNDLISTAMFCLIGVGYIFLNHHSFNKVWLRVFTTICGVYLIIMNFIPKDTLLYILSIASVVCPLILAKIFKSKGQKNTEMADSISR</sequence>
<name>A0A150X622_9BACT</name>
<dbReference type="AlphaFoldDB" id="A0A150X622"/>
<reference evidence="2 3" key="1">
    <citation type="submission" date="2016-01" db="EMBL/GenBank/DDBJ databases">
        <title>Genome sequencing of Roseivirga spongicola UST030701-084.</title>
        <authorList>
            <person name="Selvaratnam C."/>
            <person name="Thevarajoo S."/>
            <person name="Goh K.M."/>
            <person name="Ee R."/>
            <person name="Chan K.-G."/>
            <person name="Chong C.S."/>
        </authorList>
    </citation>
    <scope>NUCLEOTIDE SEQUENCE [LARGE SCALE GENOMIC DNA]</scope>
    <source>
        <strain evidence="2 3">UST030701-084</strain>
    </source>
</reference>
<protein>
    <submittedName>
        <fullName evidence="2">Uncharacterized protein</fullName>
    </submittedName>
</protein>
<evidence type="ECO:0000256" key="1">
    <source>
        <dbReference type="SAM" id="Phobius"/>
    </source>
</evidence>
<dbReference type="EMBL" id="LRPC01000028">
    <property type="protein sequence ID" value="KYG74134.1"/>
    <property type="molecule type" value="Genomic_DNA"/>
</dbReference>
<dbReference type="RefSeq" id="WP_068223647.1">
    <property type="nucleotide sequence ID" value="NZ_CP139724.1"/>
</dbReference>
<dbReference type="Proteomes" id="UP000075606">
    <property type="component" value="Unassembled WGS sequence"/>
</dbReference>
<keyword evidence="1" id="KW-0472">Membrane</keyword>
<organism evidence="2 3">
    <name type="scientific">Roseivirga spongicola</name>
    <dbReference type="NCBI Taxonomy" id="333140"/>
    <lineage>
        <taxon>Bacteria</taxon>
        <taxon>Pseudomonadati</taxon>
        <taxon>Bacteroidota</taxon>
        <taxon>Cytophagia</taxon>
        <taxon>Cytophagales</taxon>
        <taxon>Roseivirgaceae</taxon>
        <taxon>Roseivirga</taxon>
    </lineage>
</organism>
<evidence type="ECO:0000313" key="3">
    <source>
        <dbReference type="Proteomes" id="UP000075606"/>
    </source>
</evidence>
<dbReference type="STRING" id="333140.AWW68_15905"/>
<keyword evidence="1" id="KW-1133">Transmembrane helix</keyword>
<gene>
    <name evidence="2" type="ORF">AWW68_15905</name>
</gene>
<accession>A0A150X622</accession>
<feature type="transmembrane region" description="Helical" evidence="1">
    <location>
        <begin position="35"/>
        <end position="52"/>
    </location>
</feature>